<evidence type="ECO:0000259" key="8">
    <source>
        <dbReference type="Pfam" id="PF13515"/>
    </source>
</evidence>
<reference evidence="9 10" key="1">
    <citation type="submission" date="2017-04" db="EMBL/GenBank/DDBJ databases">
        <title>Genome sequencing of [Candida] sorbophila.</title>
        <authorList>
            <person name="Ahn J.O."/>
        </authorList>
    </citation>
    <scope>NUCLEOTIDE SEQUENCE [LARGE SCALE GENOMIC DNA]</scope>
    <source>
        <strain evidence="9 10">DS02</strain>
    </source>
</reference>
<dbReference type="InterPro" id="IPR052430">
    <property type="entry name" value="IVT-Associated"/>
</dbReference>
<keyword evidence="2 6" id="KW-0812">Transmembrane</keyword>
<evidence type="ECO:0000256" key="4">
    <source>
        <dbReference type="ARBA" id="ARBA00023136"/>
    </source>
</evidence>
<evidence type="ECO:0000256" key="6">
    <source>
        <dbReference type="SAM" id="Phobius"/>
    </source>
</evidence>
<keyword evidence="3 6" id="KW-1133">Transmembrane helix</keyword>
<dbReference type="RefSeq" id="XP_024664776.1">
    <property type="nucleotide sequence ID" value="XM_024809008.1"/>
</dbReference>
<keyword evidence="10" id="KW-1185">Reference proteome</keyword>
<feature type="transmembrane region" description="Helical" evidence="6">
    <location>
        <begin position="223"/>
        <end position="245"/>
    </location>
</feature>
<evidence type="ECO:0000256" key="5">
    <source>
        <dbReference type="SAM" id="MobiDB-lite"/>
    </source>
</evidence>
<sequence>MSLRRPPKGWTADTSEPANKPEMFRLIRKASMINAETGERVHADAVRTSSPPASPSASRSNAGSTESFWTSFSEISSLNILKCALAYTIASLFVYTRLSAFLGTTASKHTIASVCVYFHPSRTVGGMLQAIAFVFGMLCWSLIVVFVAMAACHGFYDLNWAHEGATFLLILFSGWAFGMIGYFKVKVSIPTFDTACSVAVIFLVSVLLKEDDVQHGIMSVDQLFTYLIMALIGVAIAALVCVLIGQVRAETLVKQDLARLVELYSIALEMNLNRFLMGRSTAGVDYDKLLKEINVKLKKLRNNLVHAKYELYLFRRRQEFTVLSEIVSAHERLMLHLSGLSHCTHVQADLLVAKPSPGDNSSFIDGQKVSPSILFKIFIQHLGPPMSSYVATTSGILRQTHIDETRINPKYRMNLLAAQDLYASARSRALRTVYKHQAFASEAVTSGDDEAIVATCGSFSYLLVEFAEELEQMLELVSYYESLYDETPLKPPTVLTSPPTVQTFNTVANTLFPPKSADTTWRYRFWRVLRNCNRPDVRHGIKVGIGGMLIAIPGYVPAIRPYFKSVRGEWAVITYMLIMARNLGAMTTNIPYRVIGTFTGALLAVTCWQISHDSLWLISAGSVISVFCFHIILGQNRPAFGRFILLTFNLVALFSYSLHKDNSTNDDEDAMDTITGVAFQRATAVLAAIIWAVFVSVAILPNSARLALRRGFSVQWMRMGMIWKSDPLATLPRRENGQDTYFVRGVSGELELQSMMLELETLLELAPNEFRLRGTFDCHPYRDLYKATQEILGAYHHLAIISSQEVAATSKEVELVAYTQAERSDLCNTLFLQFYAAASSIRLGFPVPEKLPVPRQTIDEMFRKLQEHRRSLSDEALDSGSDEDFVLFYSYLMVTVTVIEQLAAVNDTLRTLYGVMDTDILFS</sequence>
<comment type="caution">
    <text evidence="9">The sequence shown here is derived from an EMBL/GenBank/DDBJ whole genome shotgun (WGS) entry which is preliminary data.</text>
</comment>
<evidence type="ECO:0000256" key="3">
    <source>
        <dbReference type="ARBA" id="ARBA00022989"/>
    </source>
</evidence>
<dbReference type="GeneID" id="36516199"/>
<keyword evidence="4 6" id="KW-0472">Membrane</keyword>
<dbReference type="GO" id="GO:0016020">
    <property type="term" value="C:membrane"/>
    <property type="evidence" value="ECO:0007669"/>
    <property type="project" value="UniProtKB-SubCell"/>
</dbReference>
<feature type="compositionally biased region" description="Low complexity" evidence="5">
    <location>
        <begin position="49"/>
        <end position="62"/>
    </location>
</feature>
<evidence type="ECO:0000313" key="9">
    <source>
        <dbReference type="EMBL" id="PRT54831.1"/>
    </source>
</evidence>
<evidence type="ECO:0000256" key="2">
    <source>
        <dbReference type="ARBA" id="ARBA00022692"/>
    </source>
</evidence>
<dbReference type="PANTHER" id="PTHR47804">
    <property type="entry name" value="60S RIBOSOMAL PROTEIN L19"/>
    <property type="match status" value="1"/>
</dbReference>
<evidence type="ECO:0000256" key="1">
    <source>
        <dbReference type="ARBA" id="ARBA00004141"/>
    </source>
</evidence>
<gene>
    <name evidence="9" type="ORF">B9G98_02451</name>
</gene>
<accession>A0A2T0FIK2</accession>
<dbReference type="InterPro" id="IPR018820">
    <property type="entry name" value="BRE4-related_DUF2421"/>
</dbReference>
<comment type="subcellular location">
    <subcellularLocation>
        <location evidence="1">Membrane</location>
        <topology evidence="1">Multi-pass membrane protein</topology>
    </subcellularLocation>
</comment>
<feature type="transmembrane region" description="Helical" evidence="6">
    <location>
        <begin position="590"/>
        <end position="608"/>
    </location>
</feature>
<dbReference type="OrthoDB" id="68611at2759"/>
<proteinExistence type="predicted"/>
<protein>
    <submittedName>
        <fullName evidence="9">Uncharacterized protein C26F1.08c</fullName>
    </submittedName>
</protein>
<feature type="transmembrane region" description="Helical" evidence="6">
    <location>
        <begin position="130"/>
        <end position="156"/>
    </location>
</feature>
<dbReference type="Pfam" id="PF10334">
    <property type="entry name" value="BRE4"/>
    <property type="match status" value="1"/>
</dbReference>
<feature type="transmembrane region" description="Helical" evidence="6">
    <location>
        <begin position="640"/>
        <end position="658"/>
    </location>
</feature>
<dbReference type="EMBL" id="NDIQ01000021">
    <property type="protein sequence ID" value="PRT54831.1"/>
    <property type="molecule type" value="Genomic_DNA"/>
</dbReference>
<name>A0A2T0FIK2_9ASCO</name>
<organism evidence="9 10">
    <name type="scientific">Wickerhamiella sorbophila</name>
    <dbReference type="NCBI Taxonomy" id="45607"/>
    <lineage>
        <taxon>Eukaryota</taxon>
        <taxon>Fungi</taxon>
        <taxon>Dikarya</taxon>
        <taxon>Ascomycota</taxon>
        <taxon>Saccharomycotina</taxon>
        <taxon>Dipodascomycetes</taxon>
        <taxon>Dipodascales</taxon>
        <taxon>Trichomonascaceae</taxon>
        <taxon>Wickerhamiella</taxon>
    </lineage>
</organism>
<dbReference type="Pfam" id="PF13515">
    <property type="entry name" value="FUSC_2"/>
    <property type="match status" value="1"/>
</dbReference>
<feature type="transmembrane region" description="Helical" evidence="6">
    <location>
        <begin position="614"/>
        <end position="633"/>
    </location>
</feature>
<feature type="domain" description="DUF2421" evidence="7">
    <location>
        <begin position="750"/>
        <end position="868"/>
    </location>
</feature>
<feature type="transmembrane region" description="Helical" evidence="6">
    <location>
        <begin position="678"/>
        <end position="700"/>
    </location>
</feature>
<evidence type="ECO:0000259" key="7">
    <source>
        <dbReference type="Pfam" id="PF10334"/>
    </source>
</evidence>
<dbReference type="STRING" id="45607.A0A2T0FIK2"/>
<feature type="transmembrane region" description="Helical" evidence="6">
    <location>
        <begin position="162"/>
        <end position="183"/>
    </location>
</feature>
<dbReference type="PANTHER" id="PTHR47804:SF1">
    <property type="entry name" value="DUF2421 DOMAIN-CONTAINING PROTEIN"/>
    <property type="match status" value="1"/>
</dbReference>
<dbReference type="Proteomes" id="UP000238350">
    <property type="component" value="Unassembled WGS sequence"/>
</dbReference>
<feature type="transmembrane region" description="Helical" evidence="6">
    <location>
        <begin position="190"/>
        <end position="208"/>
    </location>
</feature>
<evidence type="ECO:0000313" key="10">
    <source>
        <dbReference type="Proteomes" id="UP000238350"/>
    </source>
</evidence>
<dbReference type="InterPro" id="IPR049453">
    <property type="entry name" value="Memb_transporter_dom"/>
</dbReference>
<dbReference type="AlphaFoldDB" id="A0A2T0FIK2"/>
<feature type="region of interest" description="Disordered" evidence="5">
    <location>
        <begin position="38"/>
        <end position="62"/>
    </location>
</feature>
<feature type="domain" description="Integral membrane bound transporter" evidence="8">
    <location>
        <begin position="563"/>
        <end position="695"/>
    </location>
</feature>